<evidence type="ECO:0000313" key="2">
    <source>
        <dbReference type="EMBL" id="KAK5971856.1"/>
    </source>
</evidence>
<feature type="compositionally biased region" description="Low complexity" evidence="1">
    <location>
        <begin position="35"/>
        <end position="55"/>
    </location>
</feature>
<dbReference type="Gene3D" id="3.40.50.11980">
    <property type="match status" value="1"/>
</dbReference>
<organism evidence="2 3">
    <name type="scientific">Trichostrongylus colubriformis</name>
    <name type="common">Black scour worm</name>
    <dbReference type="NCBI Taxonomy" id="6319"/>
    <lineage>
        <taxon>Eukaryota</taxon>
        <taxon>Metazoa</taxon>
        <taxon>Ecdysozoa</taxon>
        <taxon>Nematoda</taxon>
        <taxon>Chromadorea</taxon>
        <taxon>Rhabditida</taxon>
        <taxon>Rhabditina</taxon>
        <taxon>Rhabditomorpha</taxon>
        <taxon>Strongyloidea</taxon>
        <taxon>Trichostrongylidae</taxon>
        <taxon>Trichostrongylus</taxon>
    </lineage>
</organism>
<evidence type="ECO:0000256" key="1">
    <source>
        <dbReference type="SAM" id="MobiDB-lite"/>
    </source>
</evidence>
<dbReference type="Proteomes" id="UP001331761">
    <property type="component" value="Unassembled WGS sequence"/>
</dbReference>
<gene>
    <name evidence="2" type="ORF">GCK32_010939</name>
</gene>
<feature type="region of interest" description="Disordered" evidence="1">
    <location>
        <begin position="24"/>
        <end position="55"/>
    </location>
</feature>
<proteinExistence type="predicted"/>
<name>A0AAN8F1H3_TRICO</name>
<dbReference type="AlphaFoldDB" id="A0AAN8F1H3"/>
<sequence>MLSATARISTKCYWQVLLSRGLCSAPPKPRKRKNAAGVRAAPVEAVAPSEATEPPHVANRKLLKAASKQVSSSVPAKNISVPIPGEKKPEASTPVPSNESLLPKMVAKKKSSPPPMNASDLSSLLSLDEPEQVSNYPILKTIDFTIPVEEFDFSNVTNPNRVLSALRLCHKYSHGCAYIGLHMATLSGPAVLEAARLLADAELRRRCAPLKHSTEVLPDIATFSRDLLEKFKSTRLPQSMAVAINVLLGCVIDPARTVAEISVDEMKQMIYRAEVHHHVACAALDLDQWDNFKCIMTSCPLSPHFSPILVYHIVNFVLKNSQRKEEVMEWYLTALSAERKPLTQLQWSNYTTNIIKACGTKFEPVSVTRSGKIEVGAGRNQELSLPKEQPFDQHDFSCLKNDLNNLLNDLSKGSGSVTRKEVSTLRKCIHSWSKGYNERVVVIDSLNVFHGGTNGFGPLVRLTDSTYTKEWQLRFEDVKLTSEYDNAVLVTRPFLAEKLKSVQWRGNVRVFSCSTLSEDDLLVLLAAVEWGPNAYVLSNDRFGVHVERANCTGRLSLEEWMRRRVLRFNKSDWQYDAIPEYGEFVQQVTPGTYFLPISEETPGIPQRSARLVTL</sequence>
<dbReference type="EMBL" id="WIXE01017299">
    <property type="protein sequence ID" value="KAK5971856.1"/>
    <property type="molecule type" value="Genomic_DNA"/>
</dbReference>
<keyword evidence="3" id="KW-1185">Reference proteome</keyword>
<comment type="caution">
    <text evidence="2">The sequence shown here is derived from an EMBL/GenBank/DDBJ whole genome shotgun (WGS) entry which is preliminary data.</text>
</comment>
<evidence type="ECO:0000313" key="3">
    <source>
        <dbReference type="Proteomes" id="UP001331761"/>
    </source>
</evidence>
<reference evidence="2 3" key="1">
    <citation type="submission" date="2019-10" db="EMBL/GenBank/DDBJ databases">
        <title>Assembly and Annotation for the nematode Trichostrongylus colubriformis.</title>
        <authorList>
            <person name="Martin J."/>
        </authorList>
    </citation>
    <scope>NUCLEOTIDE SEQUENCE [LARGE SCALE GENOMIC DNA]</scope>
    <source>
        <strain evidence="2">G859</strain>
        <tissue evidence="2">Whole worm</tissue>
    </source>
</reference>
<protein>
    <submittedName>
        <fullName evidence="2">Uncharacterized protein</fullName>
    </submittedName>
</protein>
<accession>A0AAN8F1H3</accession>
<feature type="region of interest" description="Disordered" evidence="1">
    <location>
        <begin position="75"/>
        <end position="101"/>
    </location>
</feature>